<protein>
    <recommendedName>
        <fullName evidence="4">CCHC-type domain-containing protein</fullName>
    </recommendedName>
</protein>
<keyword evidence="3" id="KW-0732">Signal</keyword>
<dbReference type="InterPro" id="IPR001878">
    <property type="entry name" value="Znf_CCHC"/>
</dbReference>
<evidence type="ECO:0000313" key="5">
    <source>
        <dbReference type="EMBL" id="ESQ56432.1"/>
    </source>
</evidence>
<dbReference type="SUPFAM" id="SSF57756">
    <property type="entry name" value="Retrovirus zinc finger-like domains"/>
    <property type="match status" value="1"/>
</dbReference>
<evidence type="ECO:0000256" key="1">
    <source>
        <dbReference type="PROSITE-ProRule" id="PRU00047"/>
    </source>
</evidence>
<organism evidence="5 6">
    <name type="scientific">Eutrema salsugineum</name>
    <name type="common">Saltwater cress</name>
    <name type="synonym">Sisymbrium salsugineum</name>
    <dbReference type="NCBI Taxonomy" id="72664"/>
    <lineage>
        <taxon>Eukaryota</taxon>
        <taxon>Viridiplantae</taxon>
        <taxon>Streptophyta</taxon>
        <taxon>Embryophyta</taxon>
        <taxon>Tracheophyta</taxon>
        <taxon>Spermatophyta</taxon>
        <taxon>Magnoliopsida</taxon>
        <taxon>eudicotyledons</taxon>
        <taxon>Gunneridae</taxon>
        <taxon>Pentapetalae</taxon>
        <taxon>rosids</taxon>
        <taxon>malvids</taxon>
        <taxon>Brassicales</taxon>
        <taxon>Brassicaceae</taxon>
        <taxon>Eutremeae</taxon>
        <taxon>Eutrema</taxon>
    </lineage>
</organism>
<dbReference type="Proteomes" id="UP000030689">
    <property type="component" value="Unassembled WGS sequence"/>
</dbReference>
<dbReference type="InterPro" id="IPR036875">
    <property type="entry name" value="Znf_CCHC_sf"/>
</dbReference>
<dbReference type="AlphaFoldDB" id="V4MLK3"/>
<evidence type="ECO:0000313" key="6">
    <source>
        <dbReference type="Proteomes" id="UP000030689"/>
    </source>
</evidence>
<gene>
    <name evidence="5" type="ORF">EUTSA_v10027414mg</name>
</gene>
<dbReference type="KEGG" id="eus:EUTSA_v10027414mg"/>
<keyword evidence="6" id="KW-1185">Reference proteome</keyword>
<evidence type="ECO:0000256" key="2">
    <source>
        <dbReference type="SAM" id="MobiDB-lite"/>
    </source>
</evidence>
<keyword evidence="1" id="KW-0479">Metal-binding</keyword>
<feature type="signal peptide" evidence="3">
    <location>
        <begin position="1"/>
        <end position="25"/>
    </location>
</feature>
<dbReference type="Gramene" id="ESQ56432">
    <property type="protein sequence ID" value="ESQ56432"/>
    <property type="gene ID" value="EUTSA_v10027414mg"/>
</dbReference>
<dbReference type="PROSITE" id="PS50158">
    <property type="entry name" value="ZF_CCHC"/>
    <property type="match status" value="1"/>
</dbReference>
<accession>V4MLK3</accession>
<feature type="compositionally biased region" description="Basic and acidic residues" evidence="2">
    <location>
        <begin position="199"/>
        <end position="208"/>
    </location>
</feature>
<evidence type="ECO:0000259" key="4">
    <source>
        <dbReference type="PROSITE" id="PS50158"/>
    </source>
</evidence>
<reference evidence="5 6" key="1">
    <citation type="journal article" date="2013" name="Front. Plant Sci.">
        <title>The Reference Genome of the Halophytic Plant Eutrema salsugineum.</title>
        <authorList>
            <person name="Yang R."/>
            <person name="Jarvis D.E."/>
            <person name="Chen H."/>
            <person name="Beilstein M.A."/>
            <person name="Grimwood J."/>
            <person name="Jenkins J."/>
            <person name="Shu S."/>
            <person name="Prochnik S."/>
            <person name="Xin M."/>
            <person name="Ma C."/>
            <person name="Schmutz J."/>
            <person name="Wing R.A."/>
            <person name="Mitchell-Olds T."/>
            <person name="Schumaker K.S."/>
            <person name="Wang X."/>
        </authorList>
    </citation>
    <scope>NUCLEOTIDE SEQUENCE [LARGE SCALE GENOMIC DNA]</scope>
</reference>
<feature type="domain" description="CCHC-type" evidence="4">
    <location>
        <begin position="81"/>
        <end position="97"/>
    </location>
</feature>
<feature type="compositionally biased region" description="Polar residues" evidence="2">
    <location>
        <begin position="151"/>
        <end position="161"/>
    </location>
</feature>
<dbReference type="InterPro" id="IPR040256">
    <property type="entry name" value="At4g02000-like"/>
</dbReference>
<dbReference type="EMBL" id="KI517384">
    <property type="protein sequence ID" value="ESQ56432.1"/>
    <property type="molecule type" value="Genomic_DNA"/>
</dbReference>
<dbReference type="GO" id="GO:0003676">
    <property type="term" value="F:nucleic acid binding"/>
    <property type="evidence" value="ECO:0007669"/>
    <property type="project" value="InterPro"/>
</dbReference>
<feature type="compositionally biased region" description="Low complexity" evidence="2">
    <location>
        <begin position="187"/>
        <end position="198"/>
    </location>
</feature>
<dbReference type="GO" id="GO:0008270">
    <property type="term" value="F:zinc ion binding"/>
    <property type="evidence" value="ECO:0007669"/>
    <property type="project" value="UniProtKB-KW"/>
</dbReference>
<dbReference type="PANTHER" id="PTHR31286">
    <property type="entry name" value="GLYCINE-RICH CELL WALL STRUCTURAL PROTEIN 1.8-LIKE"/>
    <property type="match status" value="1"/>
</dbReference>
<feature type="region of interest" description="Disordered" evidence="2">
    <location>
        <begin position="106"/>
        <end position="208"/>
    </location>
</feature>
<evidence type="ECO:0000256" key="3">
    <source>
        <dbReference type="SAM" id="SignalP"/>
    </source>
</evidence>
<name>V4MLK3_EUTSA</name>
<feature type="chain" id="PRO_5004722451" description="CCHC-type domain-containing protein" evidence="3">
    <location>
        <begin position="26"/>
        <end position="208"/>
    </location>
</feature>
<feature type="non-terminal residue" evidence="5">
    <location>
        <position position="208"/>
    </location>
</feature>
<keyword evidence="1" id="KW-0862">Zinc</keyword>
<dbReference type="PANTHER" id="PTHR31286:SF181">
    <property type="entry name" value="ZINC KNUCKLE (CCHC-TYPE) FAMILY PROTEIN"/>
    <property type="match status" value="1"/>
</dbReference>
<dbReference type="STRING" id="72664.V4MLK3"/>
<proteinExistence type="predicted"/>
<sequence>MGNTKNVPLMLYSLVGLSVIASAIGDPLHKEKSRLEAVNIGETKVKVEIILDSSPPETIIVQDSFGNSARVSVSYPQLPPKCVNCGRYGHLMNRCPRLITKKSQAFKGREIKSPSIPKGVDSSSESPPQIPANGPIIKDPDPPSESSSLPNQCARSRSPTCPRTRAKSTPPVIPAGQEVKVLKRSSPKAAPKAPLATSTEEKCNVVTA</sequence>
<keyword evidence="1" id="KW-0863">Zinc-finger</keyword>
<dbReference type="eggNOG" id="KOG1075">
    <property type="taxonomic scope" value="Eukaryota"/>
</dbReference>